<keyword evidence="2" id="KW-0472">Membrane</keyword>
<organism evidence="4 5">
    <name type="scientific">Acinetobacter thutiue</name>
    <dbReference type="NCBI Taxonomy" id="2998078"/>
    <lineage>
        <taxon>Bacteria</taxon>
        <taxon>Pseudomonadati</taxon>
        <taxon>Pseudomonadota</taxon>
        <taxon>Gammaproteobacteria</taxon>
        <taxon>Moraxellales</taxon>
        <taxon>Moraxellaceae</taxon>
        <taxon>Acinetobacter</taxon>
    </lineage>
</organism>
<evidence type="ECO:0000256" key="2">
    <source>
        <dbReference type="SAM" id="Phobius"/>
    </source>
</evidence>
<keyword evidence="3" id="KW-0732">Signal</keyword>
<keyword evidence="1" id="KW-0175">Coiled coil</keyword>
<dbReference type="EMBL" id="JAUDZE010000001">
    <property type="protein sequence ID" value="MDN0013157.1"/>
    <property type="molecule type" value="Genomic_DNA"/>
</dbReference>
<evidence type="ECO:0000313" key="4">
    <source>
        <dbReference type="EMBL" id="MDN0013157.1"/>
    </source>
</evidence>
<name>A0ABT7WKG7_9GAMM</name>
<evidence type="ECO:0000256" key="3">
    <source>
        <dbReference type="SAM" id="SignalP"/>
    </source>
</evidence>
<evidence type="ECO:0000256" key="1">
    <source>
        <dbReference type="SAM" id="Coils"/>
    </source>
</evidence>
<keyword evidence="2" id="KW-0812">Transmembrane</keyword>
<evidence type="ECO:0000313" key="5">
    <source>
        <dbReference type="Proteomes" id="UP001168524"/>
    </source>
</evidence>
<dbReference type="Proteomes" id="UP001168524">
    <property type="component" value="Unassembled WGS sequence"/>
</dbReference>
<dbReference type="SUPFAM" id="SSF57184">
    <property type="entry name" value="Growth factor receptor domain"/>
    <property type="match status" value="1"/>
</dbReference>
<accession>A0ABT7WKG7</accession>
<proteinExistence type="predicted"/>
<dbReference type="InterPro" id="IPR009030">
    <property type="entry name" value="Growth_fac_rcpt_cys_sf"/>
</dbReference>
<protein>
    <submittedName>
        <fullName evidence="4">EB domain-containing protein</fullName>
    </submittedName>
</protein>
<feature type="chain" id="PRO_5047020726" evidence="3">
    <location>
        <begin position="25"/>
        <end position="477"/>
    </location>
</feature>
<feature type="coiled-coil region" evidence="1">
    <location>
        <begin position="238"/>
        <end position="272"/>
    </location>
</feature>
<sequence length="477" mass="54112">MKYVYIFIVSILFLIISSINQSFAAGFSGAGASGEWDEPDKCEPQYVYSIGGFTAATPSAAFDAWFSAQPWSTTHPLSYPWILKSTVQVGDNFSYTIQSKNYPNLTETYTVFRVVSDDYDPNCKDKCPAGYEAVNGKCQPKKCPVGQTLVNGKCVEKKCPAGQSLDKNGQCFAPDDSCPAGQKKVNGRCITPPPDDPDPNSEWPPFCEWASIMCQWHEEWQEWSNDYAANEEKANLDREEIKRLALDSKENLDDIKEKIDLTNDRIENANINNLQFYEDVREFLRNYDGSTDPTDEFPGLPAFCDWANIVCEWYIDWKVANIEHQQLMNDQITNDIDLAAKKMEQDQEFYAVMDKAASNVVGNQEKDLEQNKKFYDDVRDFFDWFKEQKEEQPENPNNNGGSVVEDQNFQPDSEQRVNWVAACPFAPKTDSIVIEGQTTNIPSDYSEMCNIAQQMRPIVLLAGAFISMLIIAMGLKR</sequence>
<dbReference type="RefSeq" id="WP_267979425.1">
    <property type="nucleotide sequence ID" value="NZ_JAPQKF010000001.1"/>
</dbReference>
<comment type="caution">
    <text evidence="4">The sequence shown here is derived from an EMBL/GenBank/DDBJ whole genome shotgun (WGS) entry which is preliminary data.</text>
</comment>
<feature type="signal peptide" evidence="3">
    <location>
        <begin position="1"/>
        <end position="24"/>
    </location>
</feature>
<keyword evidence="5" id="KW-1185">Reference proteome</keyword>
<feature type="transmembrane region" description="Helical" evidence="2">
    <location>
        <begin position="458"/>
        <end position="475"/>
    </location>
</feature>
<keyword evidence="2" id="KW-1133">Transmembrane helix</keyword>
<reference evidence="4" key="1">
    <citation type="submission" date="2023-06" db="EMBL/GenBank/DDBJ databases">
        <title>Two novel species of Acinetobacter isolated from motorbike repairing workshop in Vietnam.</title>
        <authorList>
            <person name="Le N.T.T."/>
        </authorList>
    </citation>
    <scope>NUCLEOTIDE SEQUENCE</scope>
    <source>
        <strain evidence="4">VNH17</strain>
    </source>
</reference>
<dbReference type="NCBIfam" id="NF041109">
    <property type="entry name" value="VF_TspB_C_term"/>
    <property type="match status" value="1"/>
</dbReference>
<gene>
    <name evidence="4" type="ORF">QTA56_02745</name>
</gene>